<name>A0A9E7JL76_9LILI</name>
<dbReference type="EMBL" id="CP097504">
    <property type="protein sequence ID" value="URD85232.1"/>
    <property type="molecule type" value="Genomic_DNA"/>
</dbReference>
<dbReference type="Proteomes" id="UP001055439">
    <property type="component" value="Chromosome 2"/>
</dbReference>
<gene>
    <name evidence="2" type="ORF">MUK42_37624</name>
</gene>
<organism evidence="2 3">
    <name type="scientific">Musa troglodytarum</name>
    <name type="common">fe'i banana</name>
    <dbReference type="NCBI Taxonomy" id="320322"/>
    <lineage>
        <taxon>Eukaryota</taxon>
        <taxon>Viridiplantae</taxon>
        <taxon>Streptophyta</taxon>
        <taxon>Embryophyta</taxon>
        <taxon>Tracheophyta</taxon>
        <taxon>Spermatophyta</taxon>
        <taxon>Magnoliopsida</taxon>
        <taxon>Liliopsida</taxon>
        <taxon>Zingiberales</taxon>
        <taxon>Musaceae</taxon>
        <taxon>Musa</taxon>
    </lineage>
</organism>
<sequence length="65" mass="7418">VFCAPSQKFKILTILNLLGLGKLCNLGFTKKFNGNKVCAKSMFDRFFCNRLKIQNIDHSQLHSLN</sequence>
<dbReference type="AlphaFoldDB" id="A0A9E7JL76"/>
<evidence type="ECO:0000256" key="1">
    <source>
        <dbReference type="SAM" id="SignalP"/>
    </source>
</evidence>
<evidence type="ECO:0000313" key="2">
    <source>
        <dbReference type="EMBL" id="URD85232.1"/>
    </source>
</evidence>
<keyword evidence="3" id="KW-1185">Reference proteome</keyword>
<protein>
    <submittedName>
        <fullName evidence="2">Uncharacterized protein</fullName>
    </submittedName>
</protein>
<feature type="non-terminal residue" evidence="2">
    <location>
        <position position="1"/>
    </location>
</feature>
<proteinExistence type="predicted"/>
<keyword evidence="1" id="KW-0732">Signal</keyword>
<accession>A0A9E7JL76</accession>
<evidence type="ECO:0000313" key="3">
    <source>
        <dbReference type="Proteomes" id="UP001055439"/>
    </source>
</evidence>
<feature type="signal peptide" evidence="1">
    <location>
        <begin position="1"/>
        <end position="23"/>
    </location>
</feature>
<reference evidence="2" key="1">
    <citation type="submission" date="2022-05" db="EMBL/GenBank/DDBJ databases">
        <title>The Musa troglodytarum L. genome provides insights into the mechanism of non-climacteric behaviour and enrichment of carotenoids.</title>
        <authorList>
            <person name="Wang J."/>
        </authorList>
    </citation>
    <scope>NUCLEOTIDE SEQUENCE</scope>
    <source>
        <tissue evidence="2">Leaf</tissue>
    </source>
</reference>
<feature type="chain" id="PRO_5038506068" evidence="1">
    <location>
        <begin position="24"/>
        <end position="65"/>
    </location>
</feature>